<dbReference type="PANTHER" id="PTHR31897">
    <property type="entry name" value="PROTEIN CBG17011-RELATED"/>
    <property type="match status" value="1"/>
</dbReference>
<feature type="coiled-coil region" evidence="1">
    <location>
        <begin position="129"/>
        <end position="156"/>
    </location>
</feature>
<accession>A0A1I7U3Z3</accession>
<evidence type="ECO:0000259" key="2">
    <source>
        <dbReference type="Pfam" id="PF01579"/>
    </source>
</evidence>
<dbReference type="PANTHER" id="PTHR31897:SF8">
    <property type="entry name" value="DUF19 DOMAIN-CONTAINING PROTEIN"/>
    <property type="match status" value="1"/>
</dbReference>
<dbReference type="STRING" id="1561998.A0A1I7U3Z3"/>
<dbReference type="InterPro" id="IPR002542">
    <property type="entry name" value="T20D4.11-like_dom"/>
</dbReference>
<evidence type="ECO:0000256" key="1">
    <source>
        <dbReference type="SAM" id="Coils"/>
    </source>
</evidence>
<protein>
    <submittedName>
        <fullName evidence="4">DUF19 domain-containing protein</fullName>
    </submittedName>
</protein>
<sequence>MNDLCADIKKCFKSATCKKGRHTYESMRDACEHLELMTGNVQLCLKKFYSAVYHGEYNCTDNKQYLTADLPKRRESYTLGRFCFFEVIKKECSAETVEILSSNFNYDNLINVLTTVPDGFADNCNRLHHSFNKLQCEALEEDIEEKEKEINWIDIQSNDTKLVEFLQLFDDAELFRRTLNVKVFGNTLSR</sequence>
<name>A0A1I7U3Z3_9PELO</name>
<dbReference type="Proteomes" id="UP000095282">
    <property type="component" value="Unplaced"/>
</dbReference>
<dbReference type="Pfam" id="PF01579">
    <property type="entry name" value="DUF19"/>
    <property type="match status" value="1"/>
</dbReference>
<dbReference type="WBParaSite" id="Csp11.Scaffold629.g14609.t1">
    <property type="protein sequence ID" value="Csp11.Scaffold629.g14609.t1"/>
    <property type="gene ID" value="Csp11.Scaffold629.g14609"/>
</dbReference>
<evidence type="ECO:0000313" key="3">
    <source>
        <dbReference type="Proteomes" id="UP000095282"/>
    </source>
</evidence>
<keyword evidence="1" id="KW-0175">Coiled coil</keyword>
<proteinExistence type="predicted"/>
<feature type="domain" description="T20D4.11-like" evidence="2">
    <location>
        <begin position="1"/>
        <end position="107"/>
    </location>
</feature>
<organism evidence="3 4">
    <name type="scientific">Caenorhabditis tropicalis</name>
    <dbReference type="NCBI Taxonomy" id="1561998"/>
    <lineage>
        <taxon>Eukaryota</taxon>
        <taxon>Metazoa</taxon>
        <taxon>Ecdysozoa</taxon>
        <taxon>Nematoda</taxon>
        <taxon>Chromadorea</taxon>
        <taxon>Rhabditida</taxon>
        <taxon>Rhabditina</taxon>
        <taxon>Rhabditomorpha</taxon>
        <taxon>Rhabditoidea</taxon>
        <taxon>Rhabditidae</taxon>
        <taxon>Peloderinae</taxon>
        <taxon>Caenorhabditis</taxon>
    </lineage>
</organism>
<dbReference type="eggNOG" id="ENOG502TCA8">
    <property type="taxonomic scope" value="Eukaryota"/>
</dbReference>
<evidence type="ECO:0000313" key="4">
    <source>
        <dbReference type="WBParaSite" id="Csp11.Scaffold629.g14609.t1"/>
    </source>
</evidence>
<reference evidence="4" key="1">
    <citation type="submission" date="2016-11" db="UniProtKB">
        <authorList>
            <consortium name="WormBaseParasite"/>
        </authorList>
    </citation>
    <scope>IDENTIFICATION</scope>
</reference>
<keyword evidence="3" id="KW-1185">Reference proteome</keyword>
<dbReference type="AlphaFoldDB" id="A0A1I7U3Z3"/>